<evidence type="ECO:0000256" key="1">
    <source>
        <dbReference type="ARBA" id="ARBA00005234"/>
    </source>
</evidence>
<keyword evidence="2" id="KW-0645">Protease</keyword>
<dbReference type="InterPro" id="IPR007527">
    <property type="entry name" value="Znf_SWIM"/>
</dbReference>
<dbReference type="Pfam" id="PF21599">
    <property type="entry name" value="ZSWIM3_N"/>
    <property type="match status" value="1"/>
</dbReference>
<feature type="transmembrane region" description="Helical" evidence="5">
    <location>
        <begin position="992"/>
        <end position="1013"/>
    </location>
</feature>
<evidence type="ECO:0000313" key="8">
    <source>
        <dbReference type="Proteomes" id="UP000076858"/>
    </source>
</evidence>
<keyword evidence="8" id="KW-1185">Reference proteome</keyword>
<keyword evidence="4" id="KW-0863">Zinc-finger</keyword>
<dbReference type="GO" id="GO:0006508">
    <property type="term" value="P:proteolysis"/>
    <property type="evidence" value="ECO:0007669"/>
    <property type="project" value="UniProtKB-KW"/>
</dbReference>
<protein>
    <recommendedName>
        <fullName evidence="6">SWIM-type domain-containing protein</fullName>
    </recommendedName>
</protein>
<dbReference type="InterPro" id="IPR004875">
    <property type="entry name" value="DDE_SF_endonuclease_dom"/>
</dbReference>
<evidence type="ECO:0000313" key="7">
    <source>
        <dbReference type="EMBL" id="KZS10315.1"/>
    </source>
</evidence>
<gene>
    <name evidence="7" type="ORF">APZ42_025236</name>
</gene>
<dbReference type="GO" id="GO:0008270">
    <property type="term" value="F:zinc ion binding"/>
    <property type="evidence" value="ECO:0007669"/>
    <property type="project" value="UniProtKB-KW"/>
</dbReference>
<dbReference type="Pfam" id="PF02902">
    <property type="entry name" value="Peptidase_C48"/>
    <property type="match status" value="1"/>
</dbReference>
<dbReference type="OrthoDB" id="6377543at2759"/>
<sequence length="1295" mass="146799">MILSESEEGKMKLHNHYEIVDWIEGLEKENVYLRRDRTESIRVYNKNPKNKLKLDLSLGYYRIQYICPHFGCHKSRAKKGLRLNQNVMANGCPVQIQFVYDSDQHKFKITNLNLEHQNHPVSEEHVKTYARKKHMPSEALIFAKDSLETGAQPTKLRMMLQEKFGTHLISKDLINIKQSLTGKSEDEWRDTVKFLEVLQKDENNVVNVLHDADGELDGTYRTTQAGFALYHLLIEDNNGSGQPVALFFLKEETTEAISACLKIFAENNDISVTQVTITDKDCAEISALERHFPDAKHILCQFHVLKAVDSHLKKTKNSQCFNKITKLEIIKKFRHTMYAGTEAVFDDNKAYLIDKGHGTIASYFEDNWFNIAEKWTNLDRRDLCTLGNNTTNRLERFHHTIKEVFQKSRRFDKVLKGLIDIVLIRLSDRQLKQRIQDLRFAVQEKHPAVSKFAGSISPFAWSLLNGEIKIMKKTYDFVLDQDSSTYHISSRNTTYKLKVDLSGCSCSFFMQFGLPCRHIIHFHVEEKTEIPAGAFSHHWRNQCLEDDAIVTPSVTSPTRVQTSKRHRMPKTEREQYNMASDLFKKLANTLSILSEPDFQDKLQLFINIHDLVKMNKPVRLVHQANDAQSNNLASSSTVDSGEIEPKIHASSDPLKPFTPTTIEEKTLPHQWSSLHLPAEVKKRGRPKENKGYFHSFHKQVKKARVEPISSVAKELLDEENAIRQEEDKFYAADDRIASIADVFHPSSPPISPANDSSMICVKPAGKEHEPVKRMRKCGDDPVLLKGNAIRQEEGNFYAPDDRIASIADVNHPSSTPIIPANDSSIICVEPAGEHEPVKRRRKGVDEPMLFLENLQPITNTSQLTSGQINYAQVLLKQQHPTIGGLFCCTIGGALEFPVATGEQWLQLVHNGKDHWVLVAKGFGDSGHVSLYDSLRKNNSHNEHILSCMSSLCKTPGKEMKYVSKSVQRQSNSFDCGIFAIAFASKGLTRTPIVLRTHLGVLRLAFAAGSHVFFEINMAARRNFSLKIVRFNKLSLLKGALTFLYLLLLMLQVLPYPPPPVFVFPRKKVLPPLFEDGPSGCIGLPHQSGWITGPNFFKSLQHFHTYVKSSKNEPVLLLLDNHSSNLDYQAVCFAKENGIVLLTYPPHCSHALQPLDVSVFGPFKKAFGRSQNDWLHSHPGERISIKNIAQLSKGPYLSTFTQKNIIAGFAATRIFLFNRFLIAESKYLPSFVTDRPDIEQADIEPAVPRLNGTSSISEYFSSVGNFSPIPSSSQNDFTINSYHVHIETIRPLTQVC</sequence>
<evidence type="ECO:0000256" key="5">
    <source>
        <dbReference type="SAM" id="Phobius"/>
    </source>
</evidence>
<accession>A0A164TB65</accession>
<keyword evidence="3" id="KW-0378">Hydrolase</keyword>
<keyword evidence="5" id="KW-1133">Transmembrane helix</keyword>
<feature type="transmembrane region" description="Helical" evidence="5">
    <location>
        <begin position="1034"/>
        <end position="1053"/>
    </location>
</feature>
<dbReference type="Pfam" id="PF03184">
    <property type="entry name" value="DDE_1"/>
    <property type="match status" value="1"/>
</dbReference>
<dbReference type="GO" id="GO:0008234">
    <property type="term" value="F:cysteine-type peptidase activity"/>
    <property type="evidence" value="ECO:0007669"/>
    <property type="project" value="InterPro"/>
</dbReference>
<evidence type="ECO:0000259" key="6">
    <source>
        <dbReference type="PROSITE" id="PS50966"/>
    </source>
</evidence>
<evidence type="ECO:0000256" key="2">
    <source>
        <dbReference type="ARBA" id="ARBA00022670"/>
    </source>
</evidence>
<dbReference type="SUPFAM" id="SSF54001">
    <property type="entry name" value="Cysteine proteinases"/>
    <property type="match status" value="1"/>
</dbReference>
<feature type="domain" description="SWIM-type" evidence="6">
    <location>
        <begin position="495"/>
        <end position="527"/>
    </location>
</feature>
<comment type="caution">
    <text evidence="7">The sequence shown here is derived from an EMBL/GenBank/DDBJ whole genome shotgun (WGS) entry which is preliminary data.</text>
</comment>
<dbReference type="Proteomes" id="UP000076858">
    <property type="component" value="Unassembled WGS sequence"/>
</dbReference>
<dbReference type="PROSITE" id="PS50966">
    <property type="entry name" value="ZF_SWIM"/>
    <property type="match status" value="1"/>
</dbReference>
<dbReference type="InterPro" id="IPR048325">
    <property type="entry name" value="ZSWIM3_N"/>
</dbReference>
<reference evidence="7 8" key="1">
    <citation type="submission" date="2016-03" db="EMBL/GenBank/DDBJ databases">
        <title>EvidentialGene: Evidence-directed Construction of Genes on Genomes.</title>
        <authorList>
            <person name="Gilbert D.G."/>
            <person name="Choi J.-H."/>
            <person name="Mockaitis K."/>
            <person name="Colbourne J."/>
            <person name="Pfrender M."/>
        </authorList>
    </citation>
    <scope>NUCLEOTIDE SEQUENCE [LARGE SCALE GENOMIC DNA]</scope>
    <source>
        <strain evidence="7 8">Xinb3</strain>
        <tissue evidence="7">Complete organism</tissue>
    </source>
</reference>
<evidence type="ECO:0000256" key="4">
    <source>
        <dbReference type="PROSITE-ProRule" id="PRU00325"/>
    </source>
</evidence>
<dbReference type="PANTHER" id="PTHR31569">
    <property type="entry name" value="SWIM-TYPE DOMAIN-CONTAINING PROTEIN"/>
    <property type="match status" value="1"/>
</dbReference>
<evidence type="ECO:0000256" key="3">
    <source>
        <dbReference type="ARBA" id="ARBA00022801"/>
    </source>
</evidence>
<dbReference type="InterPro" id="IPR018289">
    <property type="entry name" value="MULE_transposase_dom"/>
</dbReference>
<dbReference type="Pfam" id="PF10551">
    <property type="entry name" value="MULE"/>
    <property type="match status" value="1"/>
</dbReference>
<keyword evidence="4" id="KW-0479">Metal-binding</keyword>
<proteinExistence type="inferred from homology"/>
<keyword evidence="5" id="KW-0472">Membrane</keyword>
<dbReference type="Gene3D" id="3.40.395.10">
    <property type="entry name" value="Adenoviral Proteinase, Chain A"/>
    <property type="match status" value="1"/>
</dbReference>
<dbReference type="InterPro" id="IPR052579">
    <property type="entry name" value="Zinc_finger_SWIM"/>
</dbReference>
<dbReference type="PANTHER" id="PTHR31569:SF4">
    <property type="entry name" value="SWIM-TYPE DOMAIN-CONTAINING PROTEIN"/>
    <property type="match status" value="1"/>
</dbReference>
<keyword evidence="4" id="KW-0862">Zinc</keyword>
<name>A0A164TB65_9CRUS</name>
<dbReference type="EMBL" id="LRGB01001848">
    <property type="protein sequence ID" value="KZS10315.1"/>
    <property type="molecule type" value="Genomic_DNA"/>
</dbReference>
<organism evidence="7 8">
    <name type="scientific">Daphnia magna</name>
    <dbReference type="NCBI Taxonomy" id="35525"/>
    <lineage>
        <taxon>Eukaryota</taxon>
        <taxon>Metazoa</taxon>
        <taxon>Ecdysozoa</taxon>
        <taxon>Arthropoda</taxon>
        <taxon>Crustacea</taxon>
        <taxon>Branchiopoda</taxon>
        <taxon>Diplostraca</taxon>
        <taxon>Cladocera</taxon>
        <taxon>Anomopoda</taxon>
        <taxon>Daphniidae</taxon>
        <taxon>Daphnia</taxon>
    </lineage>
</organism>
<dbReference type="InterPro" id="IPR003653">
    <property type="entry name" value="Peptidase_C48_C"/>
</dbReference>
<dbReference type="STRING" id="35525.A0A164TB65"/>
<dbReference type="GO" id="GO:0003676">
    <property type="term" value="F:nucleic acid binding"/>
    <property type="evidence" value="ECO:0007669"/>
    <property type="project" value="InterPro"/>
</dbReference>
<dbReference type="InterPro" id="IPR038765">
    <property type="entry name" value="Papain-like_cys_pep_sf"/>
</dbReference>
<keyword evidence="5" id="KW-0812">Transmembrane</keyword>
<comment type="similarity">
    <text evidence="1">Belongs to the peptidase C48 family.</text>
</comment>